<protein>
    <recommendedName>
        <fullName evidence="3">Mutator-like transposase domain-containing protein</fullName>
    </recommendedName>
</protein>
<dbReference type="OrthoDB" id="6452918at2759"/>
<accession>A0A8X7C824</accession>
<sequence length="658" mass="74440">MNLDILPFVFKNKVHCKMCISGLDMQVSKGKSGLAITFVLKCFACPYHVEFSSSNFHEGTQTATINTRFVYAMRSIGRGAEAGRMFCRIMNLPQPPTKFPPYGKRILNAAKPVYEDSIQNIAKEVICKNEGNKNIAVAVDGTWQKRSYTSLNGVVTVASIDTGKITYSHTKDQLFGEITAVFRICGKLSEPFFCISLSTDEYPQHGFCTVGEDSWCGYKKAKHQVRFDLRSEGITEAANSVRWFSATYSPVDTLPELEELEHGFPSPPDTPQPNFHNNGAQMPENKINQHHSESFHRIGTEEQHEILTRTTMQPQRTSYTHFGYQNTESLDSDSISRYQARNEGSYHLYTNLESPSFDGQTHPKKCTDIIHLEKEHPDSEEEIWRKRHTLLESLNIGNSVTRRLGASNESIYTSKVQNVDVHKSRVQREALFRETTQKLPACSCSLVEKERCINQKCEKQSIKEGVDFKGRNEINSQKNIVKISSTKKTAMSRSRSNGKIGNRTIPLSRSKSLNSSLKVQRCINQSKPMVCVNGIYEGNASLETIQGTELVTDRNKQSSEDPLPQESHCVIALDTPRTGSESETVRYINEKVEFNVNQHNTFLPNLDRNLLADQHERQDNKQNVKEKCYLFLIYCTIMMLGTIVGAGMHSLFACAHER</sequence>
<dbReference type="AlphaFoldDB" id="A0A8X7C824"/>
<comment type="caution">
    <text evidence="4">The sequence shown here is derived from an EMBL/GenBank/DDBJ whole genome shotgun (WGS) entry which is preliminary data.</text>
</comment>
<feature type="region of interest" description="Disordered" evidence="1">
    <location>
        <begin position="486"/>
        <end position="507"/>
    </location>
</feature>
<keyword evidence="2" id="KW-0812">Transmembrane</keyword>
<keyword evidence="2" id="KW-0472">Membrane</keyword>
<dbReference type="InterPro" id="IPR049012">
    <property type="entry name" value="Mutator_transp_dom"/>
</dbReference>
<feature type="transmembrane region" description="Helical" evidence="2">
    <location>
        <begin position="629"/>
        <end position="652"/>
    </location>
</feature>
<gene>
    <name evidence="4" type="primary">NCL1_44248</name>
    <name evidence="4" type="ORF">TNIN_474711</name>
</gene>
<evidence type="ECO:0000256" key="2">
    <source>
        <dbReference type="SAM" id="Phobius"/>
    </source>
</evidence>
<keyword evidence="2" id="KW-1133">Transmembrane helix</keyword>
<dbReference type="Pfam" id="PF20700">
    <property type="entry name" value="Mutator"/>
    <property type="match status" value="1"/>
</dbReference>
<feature type="domain" description="Mutator-like transposase" evidence="3">
    <location>
        <begin position="25"/>
        <end position="171"/>
    </location>
</feature>
<dbReference type="EMBL" id="BMAV01011150">
    <property type="protein sequence ID" value="GFY56807.1"/>
    <property type="molecule type" value="Genomic_DNA"/>
</dbReference>
<feature type="compositionally biased region" description="Polar residues" evidence="1">
    <location>
        <begin position="486"/>
        <end position="499"/>
    </location>
</feature>
<evidence type="ECO:0000313" key="5">
    <source>
        <dbReference type="Proteomes" id="UP000886998"/>
    </source>
</evidence>
<keyword evidence="5" id="KW-1185">Reference proteome</keyword>
<evidence type="ECO:0000313" key="4">
    <source>
        <dbReference type="EMBL" id="GFY56807.1"/>
    </source>
</evidence>
<proteinExistence type="predicted"/>
<name>A0A8X7C824_9ARAC</name>
<organism evidence="4 5">
    <name type="scientific">Trichonephila inaurata madagascariensis</name>
    <dbReference type="NCBI Taxonomy" id="2747483"/>
    <lineage>
        <taxon>Eukaryota</taxon>
        <taxon>Metazoa</taxon>
        <taxon>Ecdysozoa</taxon>
        <taxon>Arthropoda</taxon>
        <taxon>Chelicerata</taxon>
        <taxon>Arachnida</taxon>
        <taxon>Araneae</taxon>
        <taxon>Araneomorphae</taxon>
        <taxon>Entelegynae</taxon>
        <taxon>Araneoidea</taxon>
        <taxon>Nephilidae</taxon>
        <taxon>Trichonephila</taxon>
        <taxon>Trichonephila inaurata</taxon>
    </lineage>
</organism>
<evidence type="ECO:0000256" key="1">
    <source>
        <dbReference type="SAM" id="MobiDB-lite"/>
    </source>
</evidence>
<evidence type="ECO:0000259" key="3">
    <source>
        <dbReference type="Pfam" id="PF20700"/>
    </source>
</evidence>
<dbReference type="Proteomes" id="UP000886998">
    <property type="component" value="Unassembled WGS sequence"/>
</dbReference>
<reference evidence="4" key="1">
    <citation type="submission" date="2020-08" db="EMBL/GenBank/DDBJ databases">
        <title>Multicomponent nature underlies the extraordinary mechanical properties of spider dragline silk.</title>
        <authorList>
            <person name="Kono N."/>
            <person name="Nakamura H."/>
            <person name="Mori M."/>
            <person name="Yoshida Y."/>
            <person name="Ohtoshi R."/>
            <person name="Malay A.D."/>
            <person name="Moran D.A.P."/>
            <person name="Tomita M."/>
            <person name="Numata K."/>
            <person name="Arakawa K."/>
        </authorList>
    </citation>
    <scope>NUCLEOTIDE SEQUENCE</scope>
</reference>